<keyword evidence="1" id="KW-0812">Transmembrane</keyword>
<evidence type="ECO:0000313" key="2">
    <source>
        <dbReference type="EMBL" id="PQQ20357.1"/>
    </source>
</evidence>
<evidence type="ECO:0000256" key="1">
    <source>
        <dbReference type="SAM" id="Phobius"/>
    </source>
</evidence>
<dbReference type="Proteomes" id="UP000250321">
    <property type="component" value="Unassembled WGS sequence"/>
</dbReference>
<proteinExistence type="predicted"/>
<keyword evidence="1" id="KW-0472">Membrane</keyword>
<protein>
    <submittedName>
        <fullName evidence="2">Uncharacterized protein</fullName>
    </submittedName>
</protein>
<dbReference type="EMBL" id="PJQY01000036">
    <property type="protein sequence ID" value="PQQ20357.1"/>
    <property type="molecule type" value="Genomic_DNA"/>
</dbReference>
<organism evidence="2 3">
    <name type="scientific">Prunus yedoensis var. nudiflora</name>
    <dbReference type="NCBI Taxonomy" id="2094558"/>
    <lineage>
        <taxon>Eukaryota</taxon>
        <taxon>Viridiplantae</taxon>
        <taxon>Streptophyta</taxon>
        <taxon>Embryophyta</taxon>
        <taxon>Tracheophyta</taxon>
        <taxon>Spermatophyta</taxon>
        <taxon>Magnoliopsida</taxon>
        <taxon>eudicotyledons</taxon>
        <taxon>Gunneridae</taxon>
        <taxon>Pentapetalae</taxon>
        <taxon>rosids</taxon>
        <taxon>fabids</taxon>
        <taxon>Rosales</taxon>
        <taxon>Rosaceae</taxon>
        <taxon>Amygdaloideae</taxon>
        <taxon>Amygdaleae</taxon>
        <taxon>Prunus</taxon>
    </lineage>
</organism>
<comment type="caution">
    <text evidence="2">The sequence shown here is derived from an EMBL/GenBank/DDBJ whole genome shotgun (WGS) entry which is preliminary data.</text>
</comment>
<keyword evidence="1" id="KW-1133">Transmembrane helix</keyword>
<evidence type="ECO:0000313" key="3">
    <source>
        <dbReference type="Proteomes" id="UP000250321"/>
    </source>
</evidence>
<keyword evidence="3" id="KW-1185">Reference proteome</keyword>
<accession>A0A314ZQ85</accession>
<name>A0A314ZQ85_PRUYE</name>
<reference evidence="2 3" key="1">
    <citation type="submission" date="2018-02" db="EMBL/GenBank/DDBJ databases">
        <title>Draft genome of wild Prunus yedoensis var. nudiflora.</title>
        <authorList>
            <person name="Baek S."/>
            <person name="Kim J.-H."/>
            <person name="Choi K."/>
            <person name="Kim G.-B."/>
            <person name="Cho A."/>
            <person name="Jang H."/>
            <person name="Shin C.-H."/>
            <person name="Yu H.-J."/>
            <person name="Mun J.-H."/>
        </authorList>
    </citation>
    <scope>NUCLEOTIDE SEQUENCE [LARGE SCALE GENOMIC DNA]</scope>
    <source>
        <strain evidence="3">cv. Jeju island</strain>
        <tissue evidence="2">Leaf</tissue>
    </source>
</reference>
<gene>
    <name evidence="2" type="ORF">Pyn_32638</name>
</gene>
<dbReference type="AlphaFoldDB" id="A0A314ZQ85"/>
<sequence>MDVGVAKTENSYPVSFAPLNLIANNVEDIAASALPFLPTSHILGTHFWGLGAAVSVLVVNLRFRNILRNQLLGMTSRLQN</sequence>
<feature type="transmembrane region" description="Helical" evidence="1">
    <location>
        <begin position="42"/>
        <end position="61"/>
    </location>
</feature>